<evidence type="ECO:0000313" key="1">
    <source>
        <dbReference type="EMBL" id="QBZ64231.1"/>
    </source>
</evidence>
<gene>
    <name evidence="1" type="ORF">PoMZ_05925</name>
</gene>
<dbReference type="AlphaFoldDB" id="A0A4P7NPG6"/>
<accession>A0A4P7NPG6</accession>
<evidence type="ECO:0008006" key="3">
    <source>
        <dbReference type="Google" id="ProtNLM"/>
    </source>
</evidence>
<evidence type="ECO:0000313" key="2">
    <source>
        <dbReference type="Proteomes" id="UP000294847"/>
    </source>
</evidence>
<reference evidence="1 2" key="1">
    <citation type="journal article" date="2019" name="Mol. Biol. Evol.">
        <title>Blast fungal genomes show frequent chromosomal changes, gene gains and losses, and effector gene turnover.</title>
        <authorList>
            <person name="Gomez Luciano L.B."/>
            <person name="Jason Tsai I."/>
            <person name="Chuma I."/>
            <person name="Tosa Y."/>
            <person name="Chen Y.H."/>
            <person name="Li J.Y."/>
            <person name="Li M.Y."/>
            <person name="Jade Lu M.Y."/>
            <person name="Nakayashiki H."/>
            <person name="Li W.H."/>
        </authorList>
    </citation>
    <scope>NUCLEOTIDE SEQUENCE [LARGE SCALE GENOMIC DNA]</scope>
    <source>
        <strain evidence="1">MZ5-1-6</strain>
    </source>
</reference>
<dbReference type="EMBL" id="CP034209">
    <property type="protein sequence ID" value="QBZ64231.1"/>
    <property type="molecule type" value="Genomic_DNA"/>
</dbReference>
<dbReference type="Proteomes" id="UP000294847">
    <property type="component" value="Chromosome 6"/>
</dbReference>
<organism evidence="1 2">
    <name type="scientific">Pyricularia oryzae</name>
    <name type="common">Rice blast fungus</name>
    <name type="synonym">Magnaporthe oryzae</name>
    <dbReference type="NCBI Taxonomy" id="318829"/>
    <lineage>
        <taxon>Eukaryota</taxon>
        <taxon>Fungi</taxon>
        <taxon>Dikarya</taxon>
        <taxon>Ascomycota</taxon>
        <taxon>Pezizomycotina</taxon>
        <taxon>Sordariomycetes</taxon>
        <taxon>Sordariomycetidae</taxon>
        <taxon>Magnaporthales</taxon>
        <taxon>Pyriculariaceae</taxon>
        <taxon>Pyricularia</taxon>
    </lineage>
</organism>
<proteinExistence type="predicted"/>
<sequence length="565" mass="63547">MSNRAMEPGAPNAIPVHSVPAEIWIDIAGHLGWHCQFEQSCGCKRQHVYGRGQRTGLKNLCLVSQTFRAVFQPFLYHQLNVRFVVSLGNRETFPVGGPNRIKNLVWTLSERPDLAEHVKSLTFCVQSSNIVAASKVMHFVGQFPPLPNLAHLRWPSDLELNPGETFANQKWEKLESLHVGNTCDRDGWNSKPRSGVFEDLGELYAKSSTITALTFRQNFGVKLDDSGIWRLRNVTKVHMIDPMISSVELTHVLKGLVSLQHFRWACTGEMIECDAWRAYRGRGQAVLPSVHDHHGVNANHYWPYVSDLLEALSPHHGRLETLDINAPQFYISQQHISRGQRTFSKFARSSLKQFESLRSLKIGVTSIYPCVLRHFSSTARLPEMWQPYMHRDGFSSGKDSSMYATSLYVDGLPPLLEELTISEYEVVPASEMIGEDLHGLASAKKQHLPNLRKVTVSFVDSLQSIPDDVFGAKPALAELGVELVANKISPTLREFWPGNEDVERSPDEFTWAEYQAAHLILNNGGNVNSVRDVLEDIRIYEPEAGRAAEVYLQAQMATDIVWGGN</sequence>
<protein>
    <recommendedName>
        <fullName evidence="3">F-box domain-containing protein</fullName>
    </recommendedName>
</protein>
<name>A0A4P7NPG6_PYROR</name>